<evidence type="ECO:0000313" key="2">
    <source>
        <dbReference type="EMBL" id="AUH64098.1"/>
    </source>
</evidence>
<accession>A0A2H5EXR3</accession>
<sequence>MKLLTCMRLLLHHPANRGREAMSLSGADGANLHVISGTDDSSLRSARSGDDGGRLVGASLALALLRTIREAAYVMDCDGRVTFINAAGLTRLGNLNHPQRVYGSFLWDLWLDAPADDLRRAVGEAAEGEATLLEAVDCPGSGTCSVAVSPVEDATGRVMKILVLVRED</sequence>
<dbReference type="Proteomes" id="UP000234530">
    <property type="component" value="Chromosome"/>
</dbReference>
<dbReference type="InterPro" id="IPR013656">
    <property type="entry name" value="PAS_4"/>
</dbReference>
<proteinExistence type="predicted"/>
<dbReference type="SUPFAM" id="SSF55785">
    <property type="entry name" value="PYP-like sensor domain (PAS domain)"/>
    <property type="match status" value="1"/>
</dbReference>
<dbReference type="EMBL" id="CP025430">
    <property type="protein sequence ID" value="AUH64098.1"/>
    <property type="molecule type" value="Genomic_DNA"/>
</dbReference>
<name>A0A2H5EXR3_9RHOB</name>
<dbReference type="KEGG" id="pzh:CX676_07965"/>
<dbReference type="AlphaFoldDB" id="A0A2H5EXR3"/>
<gene>
    <name evidence="2" type="ORF">CX676_07965</name>
</gene>
<dbReference type="Gene3D" id="3.30.450.20">
    <property type="entry name" value="PAS domain"/>
    <property type="match status" value="1"/>
</dbReference>
<dbReference type="InterPro" id="IPR035965">
    <property type="entry name" value="PAS-like_dom_sf"/>
</dbReference>
<keyword evidence="3" id="KW-1185">Reference proteome</keyword>
<reference evidence="2 3" key="1">
    <citation type="journal article" date="2013" name="Antonie Van Leeuwenhoek">
        <title>Paracoccus zhejiangensis sp. nov., isolated from activated sludge in wastewater-treatment system.</title>
        <authorList>
            <person name="Wu Z.G."/>
            <person name="Zhang D.F."/>
            <person name="Liu Y.L."/>
            <person name="Wang F."/>
            <person name="Jiang X."/>
            <person name="Li C."/>
            <person name="Li S.P."/>
            <person name="Hong Q."/>
            <person name="Li W.J."/>
        </authorList>
    </citation>
    <scope>NUCLEOTIDE SEQUENCE [LARGE SCALE GENOMIC DNA]</scope>
    <source>
        <strain evidence="2 3">J6</strain>
    </source>
</reference>
<dbReference type="Pfam" id="PF08448">
    <property type="entry name" value="PAS_4"/>
    <property type="match status" value="1"/>
</dbReference>
<organism evidence="2 3">
    <name type="scientific">Paracoccus zhejiangensis</name>
    <dbReference type="NCBI Taxonomy" id="1077935"/>
    <lineage>
        <taxon>Bacteria</taxon>
        <taxon>Pseudomonadati</taxon>
        <taxon>Pseudomonadota</taxon>
        <taxon>Alphaproteobacteria</taxon>
        <taxon>Rhodobacterales</taxon>
        <taxon>Paracoccaceae</taxon>
        <taxon>Paracoccus</taxon>
    </lineage>
</organism>
<evidence type="ECO:0000259" key="1">
    <source>
        <dbReference type="Pfam" id="PF08448"/>
    </source>
</evidence>
<protein>
    <recommendedName>
        <fullName evidence="1">PAS fold-4 domain-containing protein</fullName>
    </recommendedName>
</protein>
<evidence type="ECO:0000313" key="3">
    <source>
        <dbReference type="Proteomes" id="UP000234530"/>
    </source>
</evidence>
<feature type="domain" description="PAS fold-4" evidence="1">
    <location>
        <begin position="68"/>
        <end position="167"/>
    </location>
</feature>